<evidence type="ECO:0000313" key="20">
    <source>
        <dbReference type="EMBL" id="KAH0818482.1"/>
    </source>
</evidence>
<evidence type="ECO:0000256" key="9">
    <source>
        <dbReference type="ARBA" id="ARBA00023136"/>
    </source>
</evidence>
<dbReference type="InterPro" id="IPR043458">
    <property type="entry name" value="GPR158/179"/>
</dbReference>
<keyword evidence="10" id="KW-1015">Disulfide bond</keyword>
<evidence type="ECO:0000256" key="2">
    <source>
        <dbReference type="ARBA" id="ARBA00007242"/>
    </source>
</evidence>
<comment type="subcellular location">
    <subcellularLocation>
        <location evidence="1">Cell projection</location>
        <location evidence="1">Neuron projection</location>
    </subcellularLocation>
    <subcellularLocation>
        <location evidence="16">Postsynaptic cell membrane</location>
        <topology evidence="16">Multi-pass membrane protein</topology>
    </subcellularLocation>
</comment>
<proteinExistence type="inferred from homology"/>
<comment type="similarity">
    <text evidence="2">Belongs to the G-protein coupled receptor 3 family.</text>
</comment>
<dbReference type="InterPro" id="IPR054714">
    <property type="entry name" value="GPR158_179_extracellular"/>
</dbReference>
<dbReference type="Gene3D" id="1.20.1250.20">
    <property type="entry name" value="MFS general substrate transporter like domains"/>
    <property type="match status" value="1"/>
</dbReference>
<keyword evidence="21" id="KW-1185">Reference proteome</keyword>
<evidence type="ECO:0000313" key="21">
    <source>
        <dbReference type="Proteomes" id="UP000719412"/>
    </source>
</evidence>
<keyword evidence="7" id="KW-0770">Synapse</keyword>
<feature type="transmembrane region" description="Helical" evidence="18">
    <location>
        <begin position="890"/>
        <end position="907"/>
    </location>
</feature>
<keyword evidence="8" id="KW-0297">G-protein coupled receptor</keyword>
<dbReference type="Pfam" id="PF00003">
    <property type="entry name" value="7tm_3"/>
    <property type="match status" value="1"/>
</dbReference>
<evidence type="ECO:0000256" key="10">
    <source>
        <dbReference type="ARBA" id="ARBA00023157"/>
    </source>
</evidence>
<dbReference type="GO" id="GO:0045211">
    <property type="term" value="C:postsynaptic membrane"/>
    <property type="evidence" value="ECO:0007669"/>
    <property type="project" value="UniProtKB-SubCell"/>
</dbReference>
<feature type="transmembrane region" description="Helical" evidence="18">
    <location>
        <begin position="800"/>
        <end position="818"/>
    </location>
</feature>
<comment type="caution">
    <text evidence="20">The sequence shown here is derived from an EMBL/GenBank/DDBJ whole genome shotgun (WGS) entry which is preliminary data.</text>
</comment>
<dbReference type="GO" id="GO:0043005">
    <property type="term" value="C:neuron projection"/>
    <property type="evidence" value="ECO:0007669"/>
    <property type="project" value="UniProtKB-SubCell"/>
</dbReference>
<feature type="transmembrane region" description="Helical" evidence="18">
    <location>
        <begin position="269"/>
        <end position="288"/>
    </location>
</feature>
<evidence type="ECO:0000256" key="6">
    <source>
        <dbReference type="ARBA" id="ARBA00022989"/>
    </source>
</evidence>
<evidence type="ECO:0000259" key="19">
    <source>
        <dbReference type="PROSITE" id="PS50259"/>
    </source>
</evidence>
<keyword evidence="3" id="KW-1003">Cell membrane</keyword>
<feature type="region of interest" description="Disordered" evidence="17">
    <location>
        <begin position="617"/>
        <end position="639"/>
    </location>
</feature>
<evidence type="ECO:0000256" key="12">
    <source>
        <dbReference type="ARBA" id="ARBA00023180"/>
    </source>
</evidence>
<keyword evidence="6 18" id="KW-1133">Transmembrane helix</keyword>
<dbReference type="EMBL" id="JABDTM020017585">
    <property type="protein sequence ID" value="KAH0818482.1"/>
    <property type="molecule type" value="Genomic_DNA"/>
</dbReference>
<feature type="transmembrane region" description="Helical" evidence="18">
    <location>
        <begin position="309"/>
        <end position="336"/>
    </location>
</feature>
<dbReference type="PANTHER" id="PTHR32546">
    <property type="entry name" value="G-PROTEIN COUPLED RECEPTOR 158-RELATED"/>
    <property type="match status" value="1"/>
</dbReference>
<name>A0A8J6LG15_TENMO</name>
<reference evidence="20" key="2">
    <citation type="submission" date="2021-08" db="EMBL/GenBank/DDBJ databases">
        <authorList>
            <person name="Eriksson T."/>
        </authorList>
    </citation>
    <scope>NUCLEOTIDE SEQUENCE</scope>
    <source>
        <strain evidence="20">Stoneville</strain>
        <tissue evidence="20">Whole head</tissue>
    </source>
</reference>
<dbReference type="InterPro" id="IPR017978">
    <property type="entry name" value="GPCR_3_C"/>
</dbReference>
<keyword evidence="13" id="KW-0807">Transducer</keyword>
<keyword evidence="5" id="KW-0732">Signal</keyword>
<dbReference type="CDD" id="cd15293">
    <property type="entry name" value="7tmC_GPR158-like"/>
    <property type="match status" value="1"/>
</dbReference>
<dbReference type="InterPro" id="IPR036259">
    <property type="entry name" value="MFS_trans_sf"/>
</dbReference>
<feature type="region of interest" description="Disordered" evidence="17">
    <location>
        <begin position="535"/>
        <end position="575"/>
    </location>
</feature>
<evidence type="ECO:0000256" key="17">
    <source>
        <dbReference type="SAM" id="MobiDB-lite"/>
    </source>
</evidence>
<evidence type="ECO:0000256" key="7">
    <source>
        <dbReference type="ARBA" id="ARBA00023018"/>
    </source>
</evidence>
<evidence type="ECO:0000256" key="1">
    <source>
        <dbReference type="ARBA" id="ARBA00004487"/>
    </source>
</evidence>
<evidence type="ECO:0000256" key="4">
    <source>
        <dbReference type="ARBA" id="ARBA00022692"/>
    </source>
</evidence>
<evidence type="ECO:0000256" key="18">
    <source>
        <dbReference type="SAM" id="Phobius"/>
    </source>
</evidence>
<keyword evidence="15" id="KW-0966">Cell projection</keyword>
<keyword evidence="4 18" id="KW-0812">Transmembrane</keyword>
<evidence type="ECO:0000256" key="15">
    <source>
        <dbReference type="ARBA" id="ARBA00023273"/>
    </source>
</evidence>
<feature type="transmembrane region" description="Helical" evidence="18">
    <location>
        <begin position="824"/>
        <end position="847"/>
    </location>
</feature>
<dbReference type="GO" id="GO:0004930">
    <property type="term" value="F:G protein-coupled receptor activity"/>
    <property type="evidence" value="ECO:0007669"/>
    <property type="project" value="UniProtKB-KW"/>
</dbReference>
<evidence type="ECO:0000256" key="14">
    <source>
        <dbReference type="ARBA" id="ARBA00023257"/>
    </source>
</evidence>
<dbReference type="CDD" id="cd06174">
    <property type="entry name" value="MFS"/>
    <property type="match status" value="1"/>
</dbReference>
<accession>A0A8J6LG15</accession>
<protein>
    <recommendedName>
        <fullName evidence="19">G-protein coupled receptors family 3 profile domain-containing protein</fullName>
    </recommendedName>
</protein>
<dbReference type="Gene3D" id="3.30.450.20">
    <property type="entry name" value="PAS domain"/>
    <property type="match status" value="1"/>
</dbReference>
<dbReference type="PROSITE" id="PS50259">
    <property type="entry name" value="G_PROTEIN_RECEP_F3_4"/>
    <property type="match status" value="1"/>
</dbReference>
<feature type="transmembrane region" description="Helical" evidence="18">
    <location>
        <begin position="226"/>
        <end position="249"/>
    </location>
</feature>
<dbReference type="Pfam" id="PF22572">
    <property type="entry name" value="GPR158_179_EC"/>
    <property type="match status" value="1"/>
</dbReference>
<evidence type="ECO:0000256" key="13">
    <source>
        <dbReference type="ARBA" id="ARBA00023224"/>
    </source>
</evidence>
<organism evidence="20 21">
    <name type="scientific">Tenebrio molitor</name>
    <name type="common">Yellow mealworm beetle</name>
    <dbReference type="NCBI Taxonomy" id="7067"/>
    <lineage>
        <taxon>Eukaryota</taxon>
        <taxon>Metazoa</taxon>
        <taxon>Ecdysozoa</taxon>
        <taxon>Arthropoda</taxon>
        <taxon>Hexapoda</taxon>
        <taxon>Insecta</taxon>
        <taxon>Pterygota</taxon>
        <taxon>Neoptera</taxon>
        <taxon>Endopterygota</taxon>
        <taxon>Coleoptera</taxon>
        <taxon>Polyphaga</taxon>
        <taxon>Cucujiformia</taxon>
        <taxon>Tenebrionidae</taxon>
        <taxon>Tenebrio</taxon>
    </lineage>
</organism>
<gene>
    <name evidence="20" type="ORF">GEV33_004308</name>
</gene>
<dbReference type="Proteomes" id="UP000719412">
    <property type="component" value="Unassembled WGS sequence"/>
</dbReference>
<evidence type="ECO:0000256" key="3">
    <source>
        <dbReference type="ARBA" id="ARBA00022475"/>
    </source>
</evidence>
<sequence>MQLRRPEGTQSYLQKDTILGQNPTDELVSSVRLAGYNTYTYNESAHSERVPDEILSVRYEDGKWSKPYYDCGGGNIWMLTYTVPFFGYQNNTYYFKGTSGIDIDLRRVDIDQCPLPKGSTQLNIFAASDKCKKRTTECVPLSGLGFRRGSYKCVCKRGFFFPDTKAERRYYNGTVIEEEYEKLMLGETSQYARLGIFECLSCPEGCESCEDDRPCVVSLNWVMRTVILVLSCVIICCLPIVVVFTWKYGNVKMIVMYPRPNMYTCIARVWLREIGFSLTYGALMLKTWRISVIFRVRSAKAVKITDMNLLKRLGIIVAIFTVFLAIRTLVAPPVVIVGRTADDLKAYLCRTDWWDHSFTTLEVMFLVWGIRLCIVVRKAPSEFNESRFISMAIYNEFLLSVFLNISMLFLQKPANPDLLYIIFFCHTQLTVTLLLCLIFGSKAYMVFKNHDQGDDSSGMMSKTPTSKFLGKTRAGNSQYTSTNSSVGGLEYLKYSEQDVQEEFLRLYTQLELLKEKNMRIGNRHLASKITAMQDAARSHDHVQSENPSRPLGKLNNTLDVVPEKSGNETNTEDDAPVKIKRQSVSFAADPEVSADSAPKDNNSCGKIVEEAAAEGAGASIELKSRDERSESPAADRNGRYLKSGHARTHAIVINLDDKSRFTEETQLSFILPTPATGFTDTPEQVFEYVMQNTILNPDTFPRKCLLEASVLSVPPSDYHLLPTMLSPLSHNLALILIARSDFQIFNQSLLSMFGLIFGGKLESMAGTTGVTTVMSLNCTISNFSGFLISPLSKYFSTKQITQIGVLLVSAGMVLSTYTKSYTRVTLGYGVLTGLGLGLIASSTFLIINSYFDKNKSQAVGLSMAGTSVGQMGMPLIVALLIEYYSYDGTILILGGLSLHGLIGSMFFDPVSEHMLPRNKPKTKRFFSRLRDRISCLRNRNSVVIENNLESNRNDCAIANKCSNNNVDGEANLIKPELTNREPVICNELSIENEKSVDIMNGSRQEGGEEGVMPNNLQTEPADKFHFSASDTEDNKVEEEERMLPTRSKTCDEEEIKKSQTCLEKFVALFDFYILLDPIFVHIMIGLSLAYTTSISFSTFFPLFLREDLDMTVIDASTCMSVLSLMDFIGRIVIPLITKRIDITHRTTFIVGSFLLAASRSTAAQYYDVFKRAIHKRIFSKESRKLAGLVCLLVEEEICRPDRRLGAAENPQAPSLPDLCMSGENPQLQNLQICSSFSSVVAPPYTSGSIAYVQPTGSCLNLLPSIHFSKTTEESTYESSACRLVCGLFDVLNSPGSSDKLQNSTGFLHSGSSNRPGPDVSGLRQTWRSAGEACGKIVRSDLSNYPLVGNCHLDIRRIMHAQTGLIVHVPFSCHSVFLANYRFFKCDVSNSPHQVNVAKSTLLPGRNLNRTISTP</sequence>
<feature type="transmembrane region" description="Helical" evidence="18">
    <location>
        <begin position="388"/>
        <end position="406"/>
    </location>
</feature>
<feature type="transmembrane region" description="Helical" evidence="18">
    <location>
        <begin position="356"/>
        <end position="376"/>
    </location>
</feature>
<keyword evidence="14" id="KW-0628">Postsynaptic cell membrane</keyword>
<keyword evidence="9 18" id="KW-0472">Membrane</keyword>
<evidence type="ECO:0000256" key="11">
    <source>
        <dbReference type="ARBA" id="ARBA00023170"/>
    </source>
</evidence>
<feature type="transmembrane region" description="Helical" evidence="18">
    <location>
        <begin position="418"/>
        <end position="440"/>
    </location>
</feature>
<feature type="domain" description="G-protein coupled receptors family 3 profile" evidence="19">
    <location>
        <begin position="259"/>
        <end position="447"/>
    </location>
</feature>
<keyword evidence="11" id="KW-0675">Receptor</keyword>
<dbReference type="SUPFAM" id="SSF103473">
    <property type="entry name" value="MFS general substrate transporter"/>
    <property type="match status" value="1"/>
</dbReference>
<evidence type="ECO:0000256" key="5">
    <source>
        <dbReference type="ARBA" id="ARBA00022729"/>
    </source>
</evidence>
<evidence type="ECO:0000256" key="16">
    <source>
        <dbReference type="ARBA" id="ARBA00034104"/>
    </source>
</evidence>
<dbReference type="GO" id="GO:0022857">
    <property type="term" value="F:transmembrane transporter activity"/>
    <property type="evidence" value="ECO:0007669"/>
    <property type="project" value="InterPro"/>
</dbReference>
<keyword evidence="12" id="KW-0325">Glycoprotein</keyword>
<dbReference type="InterPro" id="IPR011701">
    <property type="entry name" value="MFS"/>
</dbReference>
<evidence type="ECO:0000256" key="8">
    <source>
        <dbReference type="ARBA" id="ARBA00023040"/>
    </source>
</evidence>
<dbReference type="PANTHER" id="PTHR32546:SF29">
    <property type="entry name" value="G-PROTEIN COUPLED RECEPTORS FAMILY 3 PROFILE DOMAIN-CONTAINING PROTEIN"/>
    <property type="match status" value="1"/>
</dbReference>
<reference evidence="20" key="1">
    <citation type="journal article" date="2020" name="J Insects Food Feed">
        <title>The yellow mealworm (Tenebrio molitor) genome: a resource for the emerging insects as food and feed industry.</title>
        <authorList>
            <person name="Eriksson T."/>
            <person name="Andere A."/>
            <person name="Kelstrup H."/>
            <person name="Emery V."/>
            <person name="Picard C."/>
        </authorList>
    </citation>
    <scope>NUCLEOTIDE SEQUENCE</scope>
    <source>
        <strain evidence="20">Stoneville</strain>
        <tissue evidence="20">Whole head</tissue>
    </source>
</reference>
<feature type="transmembrane region" description="Helical" evidence="18">
    <location>
        <begin position="1065"/>
        <end position="1090"/>
    </location>
</feature>
<dbReference type="Pfam" id="PF07690">
    <property type="entry name" value="MFS_1"/>
    <property type="match status" value="1"/>
</dbReference>
<feature type="transmembrane region" description="Helical" evidence="18">
    <location>
        <begin position="859"/>
        <end position="884"/>
    </location>
</feature>